<evidence type="ECO:0000256" key="6">
    <source>
        <dbReference type="PROSITE-ProRule" id="PRU00076"/>
    </source>
</evidence>
<keyword evidence="3" id="KW-0677">Repeat</keyword>
<comment type="caution">
    <text evidence="8">The sequence shown here is derived from an EMBL/GenBank/DDBJ whole genome shotgun (WGS) entry which is preliminary data.</text>
</comment>
<dbReference type="PROSITE" id="PS50026">
    <property type="entry name" value="EGF_3"/>
    <property type="match status" value="1"/>
</dbReference>
<evidence type="ECO:0000313" key="9">
    <source>
        <dbReference type="Proteomes" id="UP001209878"/>
    </source>
</evidence>
<evidence type="ECO:0000259" key="7">
    <source>
        <dbReference type="PROSITE" id="PS50026"/>
    </source>
</evidence>
<evidence type="ECO:0000256" key="2">
    <source>
        <dbReference type="ARBA" id="ARBA00022729"/>
    </source>
</evidence>
<keyword evidence="5" id="KW-0325">Glycoprotein</keyword>
<name>A0AAD9KJU7_RIDPI</name>
<protein>
    <recommendedName>
        <fullName evidence="7">EGF-like domain-containing protein</fullName>
    </recommendedName>
</protein>
<dbReference type="Gene3D" id="2.10.25.10">
    <property type="entry name" value="Laminin"/>
    <property type="match status" value="1"/>
</dbReference>
<dbReference type="InterPro" id="IPR000742">
    <property type="entry name" value="EGF"/>
</dbReference>
<evidence type="ECO:0000313" key="8">
    <source>
        <dbReference type="EMBL" id="KAK2172472.1"/>
    </source>
</evidence>
<dbReference type="Proteomes" id="UP001209878">
    <property type="component" value="Unassembled WGS sequence"/>
</dbReference>
<dbReference type="SMART" id="SM00181">
    <property type="entry name" value="EGF"/>
    <property type="match status" value="1"/>
</dbReference>
<feature type="disulfide bond" evidence="6">
    <location>
        <begin position="44"/>
        <end position="53"/>
    </location>
</feature>
<proteinExistence type="predicted"/>
<sequence>MTIRRRRPGRGGLGGSKCDSGPCKNGGRCDDSEDPYDWGFYCICKRGFGGRLCQVSDPCRTNPCPPRAVRCIRSITRDSGRFCYDDAWNLVEP</sequence>
<dbReference type="Pfam" id="PF00008">
    <property type="entry name" value="EGF"/>
    <property type="match status" value="1"/>
</dbReference>
<organism evidence="8 9">
    <name type="scientific">Ridgeia piscesae</name>
    <name type="common">Tubeworm</name>
    <dbReference type="NCBI Taxonomy" id="27915"/>
    <lineage>
        <taxon>Eukaryota</taxon>
        <taxon>Metazoa</taxon>
        <taxon>Spiralia</taxon>
        <taxon>Lophotrochozoa</taxon>
        <taxon>Annelida</taxon>
        <taxon>Polychaeta</taxon>
        <taxon>Sedentaria</taxon>
        <taxon>Canalipalpata</taxon>
        <taxon>Sabellida</taxon>
        <taxon>Siboglinidae</taxon>
        <taxon>Ridgeia</taxon>
    </lineage>
</organism>
<feature type="domain" description="EGF-like" evidence="7">
    <location>
        <begin position="14"/>
        <end position="54"/>
    </location>
</feature>
<evidence type="ECO:0000256" key="1">
    <source>
        <dbReference type="ARBA" id="ARBA00022536"/>
    </source>
</evidence>
<keyword evidence="4 6" id="KW-1015">Disulfide bond</keyword>
<dbReference type="PROSITE" id="PS00022">
    <property type="entry name" value="EGF_1"/>
    <property type="match status" value="1"/>
</dbReference>
<dbReference type="PROSITE" id="PS01186">
    <property type="entry name" value="EGF_2"/>
    <property type="match status" value="1"/>
</dbReference>
<gene>
    <name evidence="8" type="ORF">NP493_954g00077</name>
</gene>
<evidence type="ECO:0000256" key="4">
    <source>
        <dbReference type="ARBA" id="ARBA00023157"/>
    </source>
</evidence>
<dbReference type="AlphaFoldDB" id="A0AAD9KJU7"/>
<evidence type="ECO:0000256" key="5">
    <source>
        <dbReference type="ARBA" id="ARBA00023180"/>
    </source>
</evidence>
<dbReference type="FunFam" id="2.10.25.10:FF:000012">
    <property type="entry name" value="Delta-like protein"/>
    <property type="match status" value="1"/>
</dbReference>
<keyword evidence="2" id="KW-0732">Signal</keyword>
<dbReference type="EMBL" id="JAODUO010000958">
    <property type="protein sequence ID" value="KAK2172472.1"/>
    <property type="molecule type" value="Genomic_DNA"/>
</dbReference>
<reference evidence="8" key="1">
    <citation type="journal article" date="2023" name="Mol. Biol. Evol.">
        <title>Third-Generation Sequencing Reveals the Adaptive Role of the Epigenome in Three Deep-Sea Polychaetes.</title>
        <authorList>
            <person name="Perez M."/>
            <person name="Aroh O."/>
            <person name="Sun Y."/>
            <person name="Lan Y."/>
            <person name="Juniper S.K."/>
            <person name="Young C.R."/>
            <person name="Angers B."/>
            <person name="Qian P.Y."/>
        </authorList>
    </citation>
    <scope>NUCLEOTIDE SEQUENCE</scope>
    <source>
        <strain evidence="8">R07B-5</strain>
    </source>
</reference>
<evidence type="ECO:0000256" key="3">
    <source>
        <dbReference type="ARBA" id="ARBA00022737"/>
    </source>
</evidence>
<keyword evidence="1 6" id="KW-0245">EGF-like domain</keyword>
<keyword evidence="9" id="KW-1185">Reference proteome</keyword>
<accession>A0AAD9KJU7</accession>
<dbReference type="SUPFAM" id="SSF57196">
    <property type="entry name" value="EGF/Laminin"/>
    <property type="match status" value="1"/>
</dbReference>
<dbReference type="CDD" id="cd00054">
    <property type="entry name" value="EGF_CA"/>
    <property type="match status" value="1"/>
</dbReference>
<comment type="caution">
    <text evidence="6">Lacks conserved residue(s) required for the propagation of feature annotation.</text>
</comment>